<dbReference type="RefSeq" id="WP_104522212.1">
    <property type="nucleotide sequence ID" value="NZ_NHRY01000263.1"/>
</dbReference>
<keyword evidence="5" id="KW-0862">Zinc</keyword>
<keyword evidence="8" id="KW-1185">Reference proteome</keyword>
<dbReference type="PANTHER" id="PTHR42978:SF7">
    <property type="entry name" value="METALLO-HYDROLASE RV2300C-RELATED"/>
    <property type="match status" value="1"/>
</dbReference>
<keyword evidence="3" id="KW-0479">Metal-binding</keyword>
<proteinExistence type="inferred from homology"/>
<evidence type="ECO:0000313" key="7">
    <source>
        <dbReference type="EMBL" id="PPQ27073.1"/>
    </source>
</evidence>
<dbReference type="InterPro" id="IPR051013">
    <property type="entry name" value="MBL_superfamily_lactonases"/>
</dbReference>
<dbReference type="InterPro" id="IPR036866">
    <property type="entry name" value="RibonucZ/Hydroxyglut_hydro"/>
</dbReference>
<evidence type="ECO:0000313" key="8">
    <source>
        <dbReference type="Proteomes" id="UP000239724"/>
    </source>
</evidence>
<dbReference type="Gene3D" id="3.60.15.10">
    <property type="entry name" value="Ribonuclease Z/Hydroxyacylglutathione hydrolase-like"/>
    <property type="match status" value="1"/>
</dbReference>
<accession>A0A2S6MXH8</accession>
<dbReference type="GO" id="GO:0016787">
    <property type="term" value="F:hydrolase activity"/>
    <property type="evidence" value="ECO:0007669"/>
    <property type="project" value="UniProtKB-KW"/>
</dbReference>
<dbReference type="Proteomes" id="UP000239724">
    <property type="component" value="Unassembled WGS sequence"/>
</dbReference>
<organism evidence="7 8">
    <name type="scientific">Rhodopila globiformis</name>
    <name type="common">Rhodopseudomonas globiformis</name>
    <dbReference type="NCBI Taxonomy" id="1071"/>
    <lineage>
        <taxon>Bacteria</taxon>
        <taxon>Pseudomonadati</taxon>
        <taxon>Pseudomonadota</taxon>
        <taxon>Alphaproteobacteria</taxon>
        <taxon>Acetobacterales</taxon>
        <taxon>Acetobacteraceae</taxon>
        <taxon>Rhodopila</taxon>
    </lineage>
</organism>
<evidence type="ECO:0000256" key="1">
    <source>
        <dbReference type="ARBA" id="ARBA00001947"/>
    </source>
</evidence>
<gene>
    <name evidence="7" type="ORF">CCS01_28475</name>
</gene>
<dbReference type="CDD" id="cd07729">
    <property type="entry name" value="AHL_lactonase_MBL-fold"/>
    <property type="match status" value="1"/>
</dbReference>
<comment type="caution">
    <text evidence="7">The sequence shown here is derived from an EMBL/GenBank/DDBJ whole genome shotgun (WGS) entry which is preliminary data.</text>
</comment>
<evidence type="ECO:0000256" key="2">
    <source>
        <dbReference type="ARBA" id="ARBA00007749"/>
    </source>
</evidence>
<name>A0A2S6MXH8_RHOGL</name>
<dbReference type="PANTHER" id="PTHR42978">
    <property type="entry name" value="QUORUM-QUENCHING LACTONASE YTNP-RELATED-RELATED"/>
    <property type="match status" value="1"/>
</dbReference>
<evidence type="ECO:0000256" key="5">
    <source>
        <dbReference type="ARBA" id="ARBA00022833"/>
    </source>
</evidence>
<dbReference type="SMART" id="SM00849">
    <property type="entry name" value="Lactamase_B"/>
    <property type="match status" value="1"/>
</dbReference>
<keyword evidence="4 7" id="KW-0378">Hydrolase</keyword>
<comment type="similarity">
    <text evidence="2">Belongs to the metallo-beta-lactamase superfamily.</text>
</comment>
<dbReference type="OrthoDB" id="9773738at2"/>
<dbReference type="InterPro" id="IPR001279">
    <property type="entry name" value="Metallo-B-lactamas"/>
</dbReference>
<evidence type="ECO:0000256" key="4">
    <source>
        <dbReference type="ARBA" id="ARBA00022801"/>
    </source>
</evidence>
<dbReference type="SUPFAM" id="SSF56281">
    <property type="entry name" value="Metallo-hydrolase/oxidoreductase"/>
    <property type="match status" value="1"/>
</dbReference>
<evidence type="ECO:0000256" key="3">
    <source>
        <dbReference type="ARBA" id="ARBA00022723"/>
    </source>
</evidence>
<reference evidence="7 8" key="1">
    <citation type="journal article" date="2018" name="Arch. Microbiol.">
        <title>New insights into the metabolic potential of the phototrophic purple bacterium Rhodopila globiformis DSM 161(T) from its draft genome sequence and evidence for a vanadium-dependent nitrogenase.</title>
        <authorList>
            <person name="Imhoff J.F."/>
            <person name="Rahn T."/>
            <person name="Kunzel S."/>
            <person name="Neulinger S.C."/>
        </authorList>
    </citation>
    <scope>NUCLEOTIDE SEQUENCE [LARGE SCALE GENOMIC DNA]</scope>
    <source>
        <strain evidence="7 8">DSM 161</strain>
    </source>
</reference>
<protein>
    <submittedName>
        <fullName evidence="7">MBL fold hydrolase</fullName>
    </submittedName>
</protein>
<dbReference type="GO" id="GO:0046872">
    <property type="term" value="F:metal ion binding"/>
    <property type="evidence" value="ECO:0007669"/>
    <property type="project" value="UniProtKB-KW"/>
</dbReference>
<dbReference type="EMBL" id="NHRY01000263">
    <property type="protein sequence ID" value="PPQ27073.1"/>
    <property type="molecule type" value="Genomic_DNA"/>
</dbReference>
<comment type="cofactor">
    <cofactor evidence="1">
        <name>Zn(2+)</name>
        <dbReference type="ChEBI" id="CHEBI:29105"/>
    </cofactor>
</comment>
<dbReference type="Pfam" id="PF00753">
    <property type="entry name" value="Lactamase_B"/>
    <property type="match status" value="1"/>
</dbReference>
<evidence type="ECO:0000259" key="6">
    <source>
        <dbReference type="SMART" id="SM00849"/>
    </source>
</evidence>
<dbReference type="AlphaFoldDB" id="A0A2S6MXH8"/>
<sequence length="264" mass="29290">MTADYELFALRYATRPANRSDHFIGGDPHDGPMPMDYFVWLARNADRAVVIDIGFTAESGGKRGRQLERCPIDSLTLLGVDPASVEDVILTHMHYDHVGNFARFPKARFHLQEPEIHYATGRYMRHPHLAKSFEPDDVCGVVRLNFDGRVVYHNGPADILPGISVVPTGGHSAGLQFVKVNTRRGVVVLASDVSHFYENMESGRPFTVALHVGDMLEAFDTLRAHAASPELIVPGHDPLVMKRYPPVSHDLEGIAVRLDVPPLQ</sequence>
<feature type="domain" description="Metallo-beta-lactamase" evidence="6">
    <location>
        <begin position="36"/>
        <end position="236"/>
    </location>
</feature>